<accession>A0A939E4F1</accession>
<evidence type="ECO:0000256" key="6">
    <source>
        <dbReference type="ARBA" id="ARBA00023136"/>
    </source>
</evidence>
<feature type="transmembrane region" description="Helical" evidence="7">
    <location>
        <begin position="242"/>
        <end position="263"/>
    </location>
</feature>
<evidence type="ECO:0000256" key="2">
    <source>
        <dbReference type="ARBA" id="ARBA00006386"/>
    </source>
</evidence>
<keyword evidence="6 7" id="KW-0472">Membrane</keyword>
<proteinExistence type="inferred from homology"/>
<evidence type="ECO:0000313" key="8">
    <source>
        <dbReference type="EMBL" id="MBN9645212.1"/>
    </source>
</evidence>
<feature type="transmembrane region" description="Helical" evidence="7">
    <location>
        <begin position="172"/>
        <end position="193"/>
    </location>
</feature>
<keyword evidence="4 7" id="KW-0812">Transmembrane</keyword>
<dbReference type="Proteomes" id="UP000664332">
    <property type="component" value="Unassembled WGS sequence"/>
</dbReference>
<feature type="transmembrane region" description="Helical" evidence="7">
    <location>
        <begin position="25"/>
        <end position="43"/>
    </location>
</feature>
<reference evidence="8" key="1">
    <citation type="submission" date="2021-03" db="EMBL/GenBank/DDBJ databases">
        <authorList>
            <person name="Sun Q."/>
        </authorList>
    </citation>
    <scope>NUCLEOTIDE SEQUENCE</scope>
    <source>
        <strain evidence="8">CCM 8862</strain>
    </source>
</reference>
<gene>
    <name evidence="8" type="ORF">JZY06_11405</name>
</gene>
<evidence type="ECO:0000256" key="3">
    <source>
        <dbReference type="ARBA" id="ARBA00022475"/>
    </source>
</evidence>
<protein>
    <submittedName>
        <fullName evidence="8">Permease</fullName>
    </submittedName>
</protein>
<feature type="transmembrane region" description="Helical" evidence="7">
    <location>
        <begin position="293"/>
        <end position="315"/>
    </location>
</feature>
<dbReference type="AlphaFoldDB" id="A0A939E4F1"/>
<evidence type="ECO:0000256" key="1">
    <source>
        <dbReference type="ARBA" id="ARBA00004651"/>
    </source>
</evidence>
<keyword evidence="9" id="KW-1185">Reference proteome</keyword>
<name>A0A939E4F1_9CORY</name>
<feature type="transmembrane region" description="Helical" evidence="7">
    <location>
        <begin position="63"/>
        <end position="92"/>
    </location>
</feature>
<dbReference type="PANTHER" id="PTHR34184">
    <property type="entry name" value="UPF0718 PROTEIN YCGR"/>
    <property type="match status" value="1"/>
</dbReference>
<dbReference type="EMBL" id="JAFLEQ010000017">
    <property type="protein sequence ID" value="MBN9645212.1"/>
    <property type="molecule type" value="Genomic_DNA"/>
</dbReference>
<dbReference type="InterPro" id="IPR005524">
    <property type="entry name" value="DUF318"/>
</dbReference>
<evidence type="ECO:0000313" key="9">
    <source>
        <dbReference type="Proteomes" id="UP000664332"/>
    </source>
</evidence>
<comment type="subcellular location">
    <subcellularLocation>
        <location evidence="1">Cell membrane</location>
        <topology evidence="1">Multi-pass membrane protein</topology>
    </subcellularLocation>
</comment>
<feature type="transmembrane region" description="Helical" evidence="7">
    <location>
        <begin position="335"/>
        <end position="355"/>
    </location>
</feature>
<organism evidence="8 9">
    <name type="scientific">Corynebacterium mendelii</name>
    <dbReference type="NCBI Taxonomy" id="2765362"/>
    <lineage>
        <taxon>Bacteria</taxon>
        <taxon>Bacillati</taxon>
        <taxon>Actinomycetota</taxon>
        <taxon>Actinomycetes</taxon>
        <taxon>Mycobacteriales</taxon>
        <taxon>Corynebacteriaceae</taxon>
        <taxon>Corynebacterium</taxon>
    </lineage>
</organism>
<evidence type="ECO:0000256" key="4">
    <source>
        <dbReference type="ARBA" id="ARBA00022692"/>
    </source>
</evidence>
<feature type="transmembrane region" description="Helical" evidence="7">
    <location>
        <begin position="269"/>
        <end position="286"/>
    </location>
</feature>
<sequence length="358" mass="37296">MTVTQPLSPPTAPAAEADTGHGKKIMLALAAAGIALVVYTQFATGPGSWDNPVAPLPAKVNSWAAITIAVAIQSLPFLVLGVVVSAVISAFLPVGLLQRITPTNQFTSVPVAATAAIGLPGCECASVPVAASFMRAGVPKAAALVFMLASPAVNPVVIVSTAVAFYALPEMVWARFTASFLAVLLAGWLWVAAGWDHLVDEQSSCRDTCCGAGENNTSLTRRERWHMFQDTAIEDLTRAGGFLVLGAMIAGLIKVVVPVTWFIRLASTPLAAIAVMALFAIVLSLCSEADAFVAASFTAVSPTAQLAFLVVGPMVDIKLVAMQSGHFGWRFVTRFVPLVLVCALGAAAVVGFLFFGRL</sequence>
<dbReference type="PANTHER" id="PTHR34184:SF4">
    <property type="entry name" value="UPF0718 PROTEIN YCGR"/>
    <property type="match status" value="1"/>
</dbReference>
<comment type="caution">
    <text evidence="8">The sequence shown here is derived from an EMBL/GenBank/DDBJ whole genome shotgun (WGS) entry which is preliminary data.</text>
</comment>
<keyword evidence="5 7" id="KW-1133">Transmembrane helix</keyword>
<dbReference type="GO" id="GO:0005886">
    <property type="term" value="C:plasma membrane"/>
    <property type="evidence" value="ECO:0007669"/>
    <property type="project" value="UniProtKB-SubCell"/>
</dbReference>
<comment type="similarity">
    <text evidence="2">Belongs to the UPF0718 family.</text>
</comment>
<dbReference type="Pfam" id="PF03773">
    <property type="entry name" value="ArsP_1"/>
    <property type="match status" value="1"/>
</dbReference>
<evidence type="ECO:0000256" key="7">
    <source>
        <dbReference type="SAM" id="Phobius"/>
    </source>
</evidence>
<feature type="transmembrane region" description="Helical" evidence="7">
    <location>
        <begin position="141"/>
        <end position="166"/>
    </location>
</feature>
<evidence type="ECO:0000256" key="5">
    <source>
        <dbReference type="ARBA" id="ARBA00022989"/>
    </source>
</evidence>
<keyword evidence="3" id="KW-1003">Cell membrane</keyword>
<dbReference type="InterPro" id="IPR052923">
    <property type="entry name" value="UPF0718"/>
</dbReference>
<dbReference type="RefSeq" id="WP_207279681.1">
    <property type="nucleotide sequence ID" value="NZ_JAFLEQ010000017.1"/>
</dbReference>